<dbReference type="Proteomes" id="UP001187192">
    <property type="component" value="Unassembled WGS sequence"/>
</dbReference>
<organism evidence="1 2">
    <name type="scientific">Ficus carica</name>
    <name type="common">Common fig</name>
    <dbReference type="NCBI Taxonomy" id="3494"/>
    <lineage>
        <taxon>Eukaryota</taxon>
        <taxon>Viridiplantae</taxon>
        <taxon>Streptophyta</taxon>
        <taxon>Embryophyta</taxon>
        <taxon>Tracheophyta</taxon>
        <taxon>Spermatophyta</taxon>
        <taxon>Magnoliopsida</taxon>
        <taxon>eudicotyledons</taxon>
        <taxon>Gunneridae</taxon>
        <taxon>Pentapetalae</taxon>
        <taxon>rosids</taxon>
        <taxon>fabids</taxon>
        <taxon>Rosales</taxon>
        <taxon>Moraceae</taxon>
        <taxon>Ficeae</taxon>
        <taxon>Ficus</taxon>
    </lineage>
</organism>
<accession>A0AA88DJF9</accession>
<comment type="caution">
    <text evidence="1">The sequence shown here is derived from an EMBL/GenBank/DDBJ whole genome shotgun (WGS) entry which is preliminary data.</text>
</comment>
<keyword evidence="2" id="KW-1185">Reference proteome</keyword>
<protein>
    <submittedName>
        <fullName evidence="1">Uncharacterized protein</fullName>
    </submittedName>
</protein>
<dbReference type="EMBL" id="BTGU01000034">
    <property type="protein sequence ID" value="GMN50454.1"/>
    <property type="molecule type" value="Genomic_DNA"/>
</dbReference>
<dbReference type="AlphaFoldDB" id="A0AA88DJF9"/>
<evidence type="ECO:0000313" key="2">
    <source>
        <dbReference type="Proteomes" id="UP001187192"/>
    </source>
</evidence>
<reference evidence="1" key="1">
    <citation type="submission" date="2023-07" db="EMBL/GenBank/DDBJ databases">
        <title>draft genome sequence of fig (Ficus carica).</title>
        <authorList>
            <person name="Takahashi T."/>
            <person name="Nishimura K."/>
        </authorList>
    </citation>
    <scope>NUCLEOTIDE SEQUENCE</scope>
</reference>
<gene>
    <name evidence="1" type="ORF">TIFTF001_019615</name>
</gene>
<name>A0AA88DJF9_FICCA</name>
<evidence type="ECO:0000313" key="1">
    <source>
        <dbReference type="EMBL" id="GMN50454.1"/>
    </source>
</evidence>
<sequence>MTTQSCPPPLCPLSPLSLFSLSLYPPLPFPPSLLLLPSANPLGTNLDWSRPPFRPVVSPYPPSEPRSELPPSIFSTVKPSLEITDLGPHLFAIVKPPPPPPLTVFVVAEVGLKTQTPRIGTNPSFSLPGEVGWWVYSARRNVRQKAWVGHTVNQATVQCMVGTKHTHQMG</sequence>
<proteinExistence type="predicted"/>